<protein>
    <submittedName>
        <fullName evidence="4">Transposase</fullName>
    </submittedName>
</protein>
<dbReference type="Pfam" id="PF01609">
    <property type="entry name" value="DDE_Tnp_1"/>
    <property type="match status" value="1"/>
</dbReference>
<feature type="domain" description="Transposase IS4-like" evidence="1">
    <location>
        <begin position="332"/>
        <end position="494"/>
    </location>
</feature>
<organism evidence="4 6">
    <name type="scientific">Micromonospora pallida</name>
    <dbReference type="NCBI Taxonomy" id="145854"/>
    <lineage>
        <taxon>Bacteria</taxon>
        <taxon>Bacillati</taxon>
        <taxon>Actinomycetota</taxon>
        <taxon>Actinomycetes</taxon>
        <taxon>Micromonosporales</taxon>
        <taxon>Micromonosporaceae</taxon>
        <taxon>Micromonospora</taxon>
    </lineage>
</organism>
<dbReference type="PANTHER" id="PTHR33408">
    <property type="entry name" value="TRANSPOSASE"/>
    <property type="match status" value="1"/>
</dbReference>
<dbReference type="GO" id="GO:0003677">
    <property type="term" value="F:DNA binding"/>
    <property type="evidence" value="ECO:0007669"/>
    <property type="project" value="InterPro"/>
</dbReference>
<gene>
    <name evidence="3" type="ORF">GA0074692_0730</name>
    <name evidence="4" type="ORF">GA0074692_4266</name>
    <name evidence="5" type="ORF">GA0074692_6447</name>
</gene>
<sequence length="507" mass="55425">MAYNFISCSDGSFLPRQDLRGWLPPQHLCWQVLKVVGELDLSEFLRSYRADGQGAAAYPPQVLLALVLYCYCKGVRSSRRIEAACLDDVGCRIITGNQHIDHATVARFLRRHRDGMKALFVQVLALCAQRGLVDLAAVAVDGSPMQAAAARSTNRSLHALETMIADGEAEVDQLMGDMDAPAAAEDSTWHTAAGSCLRRLSRLGDRLARARMARDKLHERVLPSAGEIRIKVEAAERMVARAVQRLADVTAAQQQRLADYARRSLQDQAAGRRRATGRPPVAIEAKTKVVRQQARLARAQAGLHHALNPRPIPSAAARASLTDPASRLMLGKHGGYVQGYNVQIACSRNQILLAIELHDNPSDTTALVPVIRRAQHNCATAGLTADVEAWLADSGYASTANFTALADLPLLVSLTKEYDQTRATTPRSQDVPAGHRDMAARLASTEGKQLYARRGALVEPGFAQLFQRFGRRLHHRGTSDVDAEIKLLGIVHNLNKIFRHDARPKAA</sequence>
<evidence type="ECO:0000259" key="2">
    <source>
        <dbReference type="Pfam" id="PF05598"/>
    </source>
</evidence>
<accession>A0A1C6T2S1</accession>
<proteinExistence type="predicted"/>
<evidence type="ECO:0000259" key="1">
    <source>
        <dbReference type="Pfam" id="PF01609"/>
    </source>
</evidence>
<dbReference type="Pfam" id="PF05598">
    <property type="entry name" value="DUF772"/>
    <property type="match status" value="1"/>
</dbReference>
<evidence type="ECO:0000313" key="6">
    <source>
        <dbReference type="Proteomes" id="UP000198959"/>
    </source>
</evidence>
<dbReference type="InterPro" id="IPR002559">
    <property type="entry name" value="Transposase_11"/>
</dbReference>
<evidence type="ECO:0000313" key="3">
    <source>
        <dbReference type="EMBL" id="SCL19893.1"/>
    </source>
</evidence>
<evidence type="ECO:0000313" key="5">
    <source>
        <dbReference type="EMBL" id="SCL41690.1"/>
    </source>
</evidence>
<reference evidence="4" key="1">
    <citation type="submission" date="2016-06" db="EMBL/GenBank/DDBJ databases">
        <authorList>
            <person name="Kjaerup R.B."/>
            <person name="Dalgaard T.S."/>
            <person name="Juul-Madsen H.R."/>
        </authorList>
    </citation>
    <scope>NUCLEOTIDE SEQUENCE [LARGE SCALE GENOMIC DNA]</scope>
    <source>
        <strain evidence="4">DSM 43817</strain>
    </source>
</reference>
<dbReference type="STRING" id="145854.GA0074692_0730"/>
<evidence type="ECO:0000313" key="4">
    <source>
        <dbReference type="EMBL" id="SCL36106.1"/>
    </source>
</evidence>
<dbReference type="GO" id="GO:0004803">
    <property type="term" value="F:transposase activity"/>
    <property type="evidence" value="ECO:0007669"/>
    <property type="project" value="InterPro"/>
</dbReference>
<dbReference type="EMBL" id="FMHW01000002">
    <property type="protein sequence ID" value="SCL36106.1"/>
    <property type="molecule type" value="Genomic_DNA"/>
</dbReference>
<dbReference type="PANTHER" id="PTHR33408:SF4">
    <property type="entry name" value="TRANSPOSASE DDE DOMAIN-CONTAINING PROTEIN"/>
    <property type="match status" value="1"/>
</dbReference>
<keyword evidence="6" id="KW-1185">Reference proteome</keyword>
<dbReference type="Proteomes" id="UP000198959">
    <property type="component" value="Unassembled WGS sequence"/>
</dbReference>
<dbReference type="EMBL" id="FMHW01000002">
    <property type="protein sequence ID" value="SCL41690.1"/>
    <property type="molecule type" value="Genomic_DNA"/>
</dbReference>
<dbReference type="InterPro" id="IPR008490">
    <property type="entry name" value="Transposase_InsH_N"/>
</dbReference>
<reference evidence="6" key="2">
    <citation type="submission" date="2016-06" db="EMBL/GenBank/DDBJ databases">
        <authorList>
            <person name="Varghese N."/>
            <person name="Submissions Spin"/>
        </authorList>
    </citation>
    <scope>NUCLEOTIDE SEQUENCE [LARGE SCALE GENOMIC DNA]</scope>
    <source>
        <strain evidence="6">DSM 43817</strain>
    </source>
</reference>
<dbReference type="OrthoDB" id="4227096at2"/>
<dbReference type="AlphaFoldDB" id="A0A1C6T2S1"/>
<dbReference type="EMBL" id="FMHW01000002">
    <property type="protein sequence ID" value="SCL19893.1"/>
    <property type="molecule type" value="Genomic_DNA"/>
</dbReference>
<dbReference type="GO" id="GO:0006313">
    <property type="term" value="P:DNA transposition"/>
    <property type="evidence" value="ECO:0007669"/>
    <property type="project" value="InterPro"/>
</dbReference>
<name>A0A1C6T2S1_9ACTN</name>
<dbReference type="RefSeq" id="WP_141725125.1">
    <property type="nucleotide sequence ID" value="NZ_FMHW01000002.1"/>
</dbReference>
<feature type="domain" description="Transposase InsH N-terminal" evidence="2">
    <location>
        <begin position="18"/>
        <end position="111"/>
    </location>
</feature>